<dbReference type="PANTHER" id="PTHR33055">
    <property type="entry name" value="TRANSPOSASE FOR INSERTION SEQUENCE ELEMENT IS1111A"/>
    <property type="match status" value="1"/>
</dbReference>
<dbReference type="InterPro" id="IPR010982">
    <property type="entry name" value="Lambda_DNA-bd_dom_sf"/>
</dbReference>
<dbReference type="InterPro" id="IPR001387">
    <property type="entry name" value="Cro/C1-type_HTH"/>
</dbReference>
<dbReference type="InterPro" id="IPR003346">
    <property type="entry name" value="Transposase_20"/>
</dbReference>
<dbReference type="SMART" id="SM00530">
    <property type="entry name" value="HTH_XRE"/>
    <property type="match status" value="1"/>
</dbReference>
<dbReference type="Proteomes" id="UP000019226">
    <property type="component" value="Chromosome"/>
</dbReference>
<dbReference type="NCBIfam" id="NF033542">
    <property type="entry name" value="transpos_IS110"/>
    <property type="match status" value="1"/>
</dbReference>
<evidence type="ECO:0000313" key="3">
    <source>
        <dbReference type="Proteomes" id="UP000019226"/>
    </source>
</evidence>
<dbReference type="CDD" id="cd00093">
    <property type="entry name" value="HTH_XRE"/>
    <property type="match status" value="1"/>
</dbReference>
<dbReference type="GeneID" id="82877118"/>
<dbReference type="Pfam" id="PF02371">
    <property type="entry name" value="Transposase_20"/>
    <property type="match status" value="1"/>
</dbReference>
<dbReference type="EMBL" id="CP004350">
    <property type="protein sequence ID" value="AHI19532.1"/>
    <property type="molecule type" value="Genomic_DNA"/>
</dbReference>
<protein>
    <submittedName>
        <fullName evidence="2">Transposase-like protein</fullName>
    </submittedName>
</protein>
<sequence>MPTTFECLTGPVAGIDTHTDTHTVAIISDTGRHIATDTFPATNLGYKAISEFIATSGVTTVGVEGTSSYGAGLTRYLRTQKYTIVEVLRPTRTVRRRDGKSDPVDAVAAARQVLAGEALSIPKDTSGPVESLRGLQITRRQIVMTAAKLMTTIKSLLVTAPDEIRCRYSAMSTLVMVESLSRCRPSADLADPRNGVLFALKTLASTYRDLQEQATQIEEHISILVEIINPHVTSIFGCGSVVAADLIVSVGDNPSRIHSEAALAHLCGVAPIPASSGRTHRHRLNRGGDRRANAALHRIALVRMHHEQRTRDYVTKRTKEGLSKKEILRCLKRAIAREVYRVLCQNQTATSSGQIGVAELKARRVERQLSQAQIAEKLGCKPARISDIETGKRPLPQLRTAYEQLLNPA</sequence>
<proteinExistence type="predicted"/>
<evidence type="ECO:0000259" key="1">
    <source>
        <dbReference type="PROSITE" id="PS50943"/>
    </source>
</evidence>
<dbReference type="SUPFAM" id="SSF47413">
    <property type="entry name" value="lambda repressor-like DNA-binding domains"/>
    <property type="match status" value="1"/>
</dbReference>
<dbReference type="Gene3D" id="1.10.260.40">
    <property type="entry name" value="lambda repressor-like DNA-binding domains"/>
    <property type="match status" value="1"/>
</dbReference>
<organism evidence="2 3">
    <name type="scientific">Corynebacterium casei LMG S-19264</name>
    <dbReference type="NCBI Taxonomy" id="1285583"/>
    <lineage>
        <taxon>Bacteria</taxon>
        <taxon>Bacillati</taxon>
        <taxon>Actinomycetota</taxon>
        <taxon>Actinomycetes</taxon>
        <taxon>Mycobacteriales</taxon>
        <taxon>Corynebacteriaceae</taxon>
        <taxon>Corynebacterium</taxon>
    </lineage>
</organism>
<gene>
    <name evidence="2" type="ORF">CCASEI_04770</name>
</gene>
<dbReference type="Pfam" id="PF13560">
    <property type="entry name" value="HTH_31"/>
    <property type="match status" value="1"/>
</dbReference>
<dbReference type="Pfam" id="PF01548">
    <property type="entry name" value="DEDD_Tnp_IS110"/>
    <property type="match status" value="1"/>
</dbReference>
<dbReference type="RefSeq" id="WP_006822409.1">
    <property type="nucleotide sequence ID" value="NZ_CP004350.1"/>
</dbReference>
<keyword evidence="3" id="KW-1185">Reference proteome</keyword>
<dbReference type="PANTHER" id="PTHR33055:SF16">
    <property type="entry name" value="TRANSPOSASE FOR INSERTION SEQUENCE ELEMENT IS1547"/>
    <property type="match status" value="1"/>
</dbReference>
<accession>A0ABM5PNH6</accession>
<evidence type="ECO:0000313" key="2">
    <source>
        <dbReference type="EMBL" id="AHI19532.1"/>
    </source>
</evidence>
<dbReference type="PROSITE" id="PS50943">
    <property type="entry name" value="HTH_CROC1"/>
    <property type="match status" value="1"/>
</dbReference>
<dbReference type="InterPro" id="IPR047650">
    <property type="entry name" value="Transpos_IS110"/>
</dbReference>
<reference evidence="3" key="1">
    <citation type="submission" date="2013-02" db="EMBL/GenBank/DDBJ databases">
        <title>The complete genome sequence of Corynebacterium casei LMG S-19264 (=DSM 44701).</title>
        <authorList>
            <person name="Ruckert C."/>
            <person name="Albersmeier A."/>
            <person name="Kalinowski J."/>
        </authorList>
    </citation>
    <scope>NUCLEOTIDE SEQUENCE [LARGE SCALE GENOMIC DNA]</scope>
    <source>
        <strain evidence="3">LMG S-19264</strain>
    </source>
</reference>
<name>A0ABM5PNH6_9CORY</name>
<dbReference type="InterPro" id="IPR002525">
    <property type="entry name" value="Transp_IS110-like_N"/>
</dbReference>
<feature type="domain" description="HTH cro/C1-type" evidence="1">
    <location>
        <begin position="360"/>
        <end position="403"/>
    </location>
</feature>